<dbReference type="Gramene" id="evm.model.ctgX2.29">
    <property type="protein sequence ID" value="cds.evm.model.ctgX2.29"/>
    <property type="gene ID" value="evm.TU.ctgX2.29"/>
</dbReference>
<keyword evidence="2" id="KW-1185">Reference proteome</keyword>
<proteinExistence type="predicted"/>
<name>A0A803QRW3_CANSA</name>
<dbReference type="Proteomes" id="UP000596661">
    <property type="component" value="Unassembled WGS sequence"/>
</dbReference>
<protein>
    <submittedName>
        <fullName evidence="1">Uncharacterized protein</fullName>
    </submittedName>
</protein>
<dbReference type="AlphaFoldDB" id="A0A803QRW3"/>
<evidence type="ECO:0000313" key="2">
    <source>
        <dbReference type="Proteomes" id="UP000596661"/>
    </source>
</evidence>
<reference evidence="1" key="1">
    <citation type="submission" date="2021-03" db="UniProtKB">
        <authorList>
            <consortium name="EnsemblPlants"/>
        </authorList>
    </citation>
    <scope>IDENTIFICATION</scope>
</reference>
<sequence length="51" mass="6056">DHYHVLGPLACLFYCLDSLRYDSKSRPMFQFWVTLRRSCPLWGWDGFRSGA</sequence>
<accession>A0A803QRW3</accession>
<organism evidence="1 2">
    <name type="scientific">Cannabis sativa</name>
    <name type="common">Hemp</name>
    <name type="synonym">Marijuana</name>
    <dbReference type="NCBI Taxonomy" id="3483"/>
    <lineage>
        <taxon>Eukaryota</taxon>
        <taxon>Viridiplantae</taxon>
        <taxon>Streptophyta</taxon>
        <taxon>Embryophyta</taxon>
        <taxon>Tracheophyta</taxon>
        <taxon>Spermatophyta</taxon>
        <taxon>Magnoliopsida</taxon>
        <taxon>eudicotyledons</taxon>
        <taxon>Gunneridae</taxon>
        <taxon>Pentapetalae</taxon>
        <taxon>rosids</taxon>
        <taxon>fabids</taxon>
        <taxon>Rosales</taxon>
        <taxon>Cannabaceae</taxon>
        <taxon>Cannabis</taxon>
    </lineage>
</organism>
<evidence type="ECO:0000313" key="1">
    <source>
        <dbReference type="EnsemblPlants" id="cds.evm.model.ctgX2.29"/>
    </source>
</evidence>
<dbReference type="EnsemblPlants" id="evm.model.ctgX2.29">
    <property type="protein sequence ID" value="cds.evm.model.ctgX2.29"/>
    <property type="gene ID" value="evm.TU.ctgX2.29"/>
</dbReference>